<dbReference type="GO" id="GO:0051301">
    <property type="term" value="P:cell division"/>
    <property type="evidence" value="ECO:0007669"/>
    <property type="project" value="UniProtKB-KW"/>
</dbReference>
<evidence type="ECO:0000256" key="9">
    <source>
        <dbReference type="ARBA" id="ARBA00022843"/>
    </source>
</evidence>
<protein>
    <recommendedName>
        <fullName evidence="13">Securin</fullName>
    </recommendedName>
</protein>
<keyword evidence="5" id="KW-0132">Cell division</keyword>
<evidence type="ECO:0000256" key="1">
    <source>
        <dbReference type="ARBA" id="ARBA00004123"/>
    </source>
</evidence>
<comment type="caution">
    <text evidence="14">The sequence shown here is derived from an EMBL/GenBank/DDBJ whole genome shotgun (WGS) entry which is preliminary data.</text>
</comment>
<dbReference type="PANTHER" id="PTHR10418">
    <property type="entry name" value="SECURIN-3"/>
    <property type="match status" value="1"/>
</dbReference>
<dbReference type="AlphaFoldDB" id="A0AAN8QR20"/>
<evidence type="ECO:0000256" key="4">
    <source>
        <dbReference type="ARBA" id="ARBA00022490"/>
    </source>
</evidence>
<evidence type="ECO:0000256" key="3">
    <source>
        <dbReference type="ARBA" id="ARBA00009264"/>
    </source>
</evidence>
<reference evidence="14 15" key="1">
    <citation type="submission" date="2021-04" db="EMBL/GenBank/DDBJ databases">
        <authorList>
            <person name="De Guttry C."/>
            <person name="Zahm M."/>
            <person name="Klopp C."/>
            <person name="Cabau C."/>
            <person name="Louis A."/>
            <person name="Berthelot C."/>
            <person name="Parey E."/>
            <person name="Roest Crollius H."/>
            <person name="Montfort J."/>
            <person name="Robinson-Rechavi M."/>
            <person name="Bucao C."/>
            <person name="Bouchez O."/>
            <person name="Gislard M."/>
            <person name="Lluch J."/>
            <person name="Milhes M."/>
            <person name="Lampietro C."/>
            <person name="Lopez Roques C."/>
            <person name="Donnadieu C."/>
            <person name="Braasch I."/>
            <person name="Desvignes T."/>
            <person name="Postlethwait J."/>
            <person name="Bobe J."/>
            <person name="Wedekind C."/>
            <person name="Guiguen Y."/>
        </authorList>
    </citation>
    <scope>NUCLEOTIDE SEQUENCE [LARGE SCALE GENOMIC DNA]</scope>
    <source>
        <strain evidence="14">Cs_M1</strain>
        <tissue evidence="14">Blood</tissue>
    </source>
</reference>
<dbReference type="GO" id="GO:0017124">
    <property type="term" value="F:SH3 domain binding"/>
    <property type="evidence" value="ECO:0007669"/>
    <property type="project" value="UniProtKB-KW"/>
</dbReference>
<dbReference type="GO" id="GO:0051276">
    <property type="term" value="P:chromosome organization"/>
    <property type="evidence" value="ECO:0007669"/>
    <property type="project" value="InterPro"/>
</dbReference>
<evidence type="ECO:0000256" key="2">
    <source>
        <dbReference type="ARBA" id="ARBA00004496"/>
    </source>
</evidence>
<dbReference type="Proteomes" id="UP001356427">
    <property type="component" value="Unassembled WGS sequence"/>
</dbReference>
<evidence type="ECO:0000256" key="12">
    <source>
        <dbReference type="ARBA" id="ARBA00023306"/>
    </source>
</evidence>
<dbReference type="GO" id="GO:0045143">
    <property type="term" value="P:homologous chromosome segregation"/>
    <property type="evidence" value="ECO:0007669"/>
    <property type="project" value="TreeGrafter"/>
</dbReference>
<evidence type="ECO:0000256" key="7">
    <source>
        <dbReference type="ARBA" id="ARBA00022776"/>
    </source>
</evidence>
<sequence>MFVCFCFHLGAPLCDWLPRAHVNQWDDERRSLKRKPRRRFRLSKTKRAILKIPDKNTEMASIIFSERENATLHTPALKMRQRLQSVPENLLKTPLTGKKLHAPLQSGRKALGLVNKIPSMPTVNGQEKNKLLETQETKVKTLPQTKVEEYPDIEMFIPYDPLEYENYVIPEDVVCLGHLALPGLVRLPEMPCLPEEDFEVLETYTCFSLKNLQRSDNCATELDAFLQTINKLTIDLPPEMDEC</sequence>
<comment type="subcellular location">
    <subcellularLocation>
        <location evidence="2">Cytoplasm</location>
    </subcellularLocation>
    <subcellularLocation>
        <location evidence="1">Nucleus</location>
    </subcellularLocation>
</comment>
<dbReference type="InterPro" id="IPR006940">
    <property type="entry name" value="Securin_separation_inhibitor"/>
</dbReference>
<evidence type="ECO:0000256" key="5">
    <source>
        <dbReference type="ARBA" id="ARBA00022618"/>
    </source>
</evidence>
<evidence type="ECO:0000256" key="10">
    <source>
        <dbReference type="ARBA" id="ARBA00023036"/>
    </source>
</evidence>
<keyword evidence="7" id="KW-0498">Mitosis</keyword>
<evidence type="ECO:0000313" key="14">
    <source>
        <dbReference type="EMBL" id="KAK6298612.1"/>
    </source>
</evidence>
<dbReference type="EMBL" id="JAGTTL010000030">
    <property type="protein sequence ID" value="KAK6298612.1"/>
    <property type="molecule type" value="Genomic_DNA"/>
</dbReference>
<evidence type="ECO:0000256" key="13">
    <source>
        <dbReference type="ARBA" id="ARBA00039185"/>
    </source>
</evidence>
<keyword evidence="15" id="KW-1185">Reference proteome</keyword>
<keyword evidence="12" id="KW-0131">Cell cycle</keyword>
<accession>A0AAN8QR20</accession>
<evidence type="ECO:0000256" key="6">
    <source>
        <dbReference type="ARBA" id="ARBA00022737"/>
    </source>
</evidence>
<keyword evidence="11" id="KW-0539">Nucleus</keyword>
<keyword evidence="4" id="KW-0963">Cytoplasm</keyword>
<keyword evidence="8" id="KW-0159">Chromosome partition</keyword>
<dbReference type="GO" id="GO:0005634">
    <property type="term" value="C:nucleus"/>
    <property type="evidence" value="ECO:0007669"/>
    <property type="project" value="UniProtKB-SubCell"/>
</dbReference>
<name>A0AAN8QR20_9TELE</name>
<evidence type="ECO:0000256" key="8">
    <source>
        <dbReference type="ARBA" id="ARBA00022829"/>
    </source>
</evidence>
<organism evidence="14 15">
    <name type="scientific">Coregonus suidteri</name>
    <dbReference type="NCBI Taxonomy" id="861788"/>
    <lineage>
        <taxon>Eukaryota</taxon>
        <taxon>Metazoa</taxon>
        <taxon>Chordata</taxon>
        <taxon>Craniata</taxon>
        <taxon>Vertebrata</taxon>
        <taxon>Euteleostomi</taxon>
        <taxon>Actinopterygii</taxon>
        <taxon>Neopterygii</taxon>
        <taxon>Teleostei</taxon>
        <taxon>Protacanthopterygii</taxon>
        <taxon>Salmoniformes</taxon>
        <taxon>Salmonidae</taxon>
        <taxon>Coregoninae</taxon>
        <taxon>Coregonus</taxon>
    </lineage>
</organism>
<keyword evidence="9" id="KW-0832">Ubl conjugation</keyword>
<evidence type="ECO:0000256" key="11">
    <source>
        <dbReference type="ARBA" id="ARBA00023242"/>
    </source>
</evidence>
<comment type="similarity">
    <text evidence="3">Belongs to the securin family.</text>
</comment>
<dbReference type="PANTHER" id="PTHR10418:SF2">
    <property type="entry name" value="SECURIN"/>
    <property type="match status" value="1"/>
</dbReference>
<proteinExistence type="inferred from homology"/>
<gene>
    <name evidence="14" type="ORF">J4Q44_G00316670</name>
</gene>
<keyword evidence="10" id="KW-0729">SH3-binding</keyword>
<dbReference type="GO" id="GO:0005737">
    <property type="term" value="C:cytoplasm"/>
    <property type="evidence" value="ECO:0007669"/>
    <property type="project" value="UniProtKB-SubCell"/>
</dbReference>
<evidence type="ECO:0000313" key="15">
    <source>
        <dbReference type="Proteomes" id="UP001356427"/>
    </source>
</evidence>
<keyword evidence="6" id="KW-0677">Repeat</keyword>